<dbReference type="EMBL" id="JAGPXE010000002">
    <property type="protein sequence ID" value="MBQ0923456.1"/>
    <property type="molecule type" value="Genomic_DNA"/>
</dbReference>
<dbReference type="InterPro" id="IPR007278">
    <property type="entry name" value="DUF397"/>
</dbReference>
<comment type="caution">
    <text evidence="3">The sequence shown here is derived from an EMBL/GenBank/DDBJ whole genome shotgun (WGS) entry which is preliminary data.</text>
</comment>
<reference evidence="3 4" key="1">
    <citation type="submission" date="2021-04" db="EMBL/GenBank/DDBJ databases">
        <title>Whole-genome sequencing of Saccharopolyspora endophytica KCTC 19397.</title>
        <authorList>
            <person name="Ay H."/>
            <person name="Saygin H."/>
            <person name="Sahin N."/>
        </authorList>
    </citation>
    <scope>NUCLEOTIDE SEQUENCE [LARGE SCALE GENOMIC DNA]</scope>
    <source>
        <strain evidence="3 4">KCTC 19397</strain>
    </source>
</reference>
<keyword evidence="4" id="KW-1185">Reference proteome</keyword>
<dbReference type="RefSeq" id="WP_210968907.1">
    <property type="nucleotide sequence ID" value="NZ_JAGPXE010000002.1"/>
</dbReference>
<gene>
    <name evidence="3" type="ORF">KBO27_05850</name>
</gene>
<sequence>MTTAHNLAWRTSSRSSNGEKCVEVAPTTDGVVIRHSKHPEAGTIEFSRLAWQAFIEEARGNLSTPNRTAEINRSGTDTIVKSLTAPVQLHFDEAEWTAFVAGASDGEFSFLTDHTTTVR</sequence>
<evidence type="ECO:0000313" key="4">
    <source>
        <dbReference type="Proteomes" id="UP000674084"/>
    </source>
</evidence>
<accession>A0ABS5DAZ9</accession>
<dbReference type="Proteomes" id="UP000674084">
    <property type="component" value="Unassembled WGS sequence"/>
</dbReference>
<dbReference type="Pfam" id="PF04149">
    <property type="entry name" value="DUF397"/>
    <property type="match status" value="1"/>
</dbReference>
<proteinExistence type="predicted"/>
<evidence type="ECO:0000313" key="3">
    <source>
        <dbReference type="EMBL" id="MBQ0923456.1"/>
    </source>
</evidence>
<feature type="domain" description="DUF397" evidence="2">
    <location>
        <begin position="7"/>
        <end position="59"/>
    </location>
</feature>
<feature type="compositionally biased region" description="Polar residues" evidence="1">
    <location>
        <begin position="1"/>
        <end position="18"/>
    </location>
</feature>
<evidence type="ECO:0000256" key="1">
    <source>
        <dbReference type="SAM" id="MobiDB-lite"/>
    </source>
</evidence>
<feature type="region of interest" description="Disordered" evidence="1">
    <location>
        <begin position="1"/>
        <end position="21"/>
    </location>
</feature>
<name>A0ABS5DAZ9_9PSEU</name>
<evidence type="ECO:0000259" key="2">
    <source>
        <dbReference type="Pfam" id="PF04149"/>
    </source>
</evidence>
<organism evidence="3 4">
    <name type="scientific">Saccharopolyspora endophytica</name>
    <dbReference type="NCBI Taxonomy" id="543886"/>
    <lineage>
        <taxon>Bacteria</taxon>
        <taxon>Bacillati</taxon>
        <taxon>Actinomycetota</taxon>
        <taxon>Actinomycetes</taxon>
        <taxon>Pseudonocardiales</taxon>
        <taxon>Pseudonocardiaceae</taxon>
        <taxon>Saccharopolyspora</taxon>
    </lineage>
</organism>
<protein>
    <submittedName>
        <fullName evidence="3">DUF397 domain-containing protein</fullName>
    </submittedName>
</protein>